<proteinExistence type="predicted"/>
<comment type="caution">
    <text evidence="1">The sequence shown here is derived from an EMBL/GenBank/DDBJ whole genome shotgun (WGS) entry which is preliminary data.</text>
</comment>
<gene>
    <name evidence="1" type="ORF">PXEA_LOCUS33624</name>
</gene>
<organism evidence="1 2">
    <name type="scientific">Protopolystoma xenopodis</name>
    <dbReference type="NCBI Taxonomy" id="117903"/>
    <lineage>
        <taxon>Eukaryota</taxon>
        <taxon>Metazoa</taxon>
        <taxon>Spiralia</taxon>
        <taxon>Lophotrochozoa</taxon>
        <taxon>Platyhelminthes</taxon>
        <taxon>Monogenea</taxon>
        <taxon>Polyopisthocotylea</taxon>
        <taxon>Polystomatidea</taxon>
        <taxon>Polystomatidae</taxon>
        <taxon>Protopolystoma</taxon>
    </lineage>
</organism>
<keyword evidence="2" id="KW-1185">Reference proteome</keyword>
<evidence type="ECO:0000313" key="2">
    <source>
        <dbReference type="Proteomes" id="UP000784294"/>
    </source>
</evidence>
<dbReference type="EMBL" id="CAAALY010263985">
    <property type="protein sequence ID" value="VEL40184.1"/>
    <property type="molecule type" value="Genomic_DNA"/>
</dbReference>
<name>A0A3S5BC68_9PLAT</name>
<sequence length="90" mass="9949">MADPQGSDTKTLVVRGYLYFVHRPVRLLLAFMNTPHLIVTTWVGAYHSTRAITPGEAKWPVGTGKNDAWLASACLWREQLLMAGRIAGPV</sequence>
<dbReference type="AlphaFoldDB" id="A0A3S5BC68"/>
<protein>
    <submittedName>
        <fullName evidence="1">Uncharacterized protein</fullName>
    </submittedName>
</protein>
<evidence type="ECO:0000313" key="1">
    <source>
        <dbReference type="EMBL" id="VEL40184.1"/>
    </source>
</evidence>
<dbReference type="Proteomes" id="UP000784294">
    <property type="component" value="Unassembled WGS sequence"/>
</dbReference>
<reference evidence="1" key="1">
    <citation type="submission" date="2018-11" db="EMBL/GenBank/DDBJ databases">
        <authorList>
            <consortium name="Pathogen Informatics"/>
        </authorList>
    </citation>
    <scope>NUCLEOTIDE SEQUENCE</scope>
</reference>
<accession>A0A3S5BC68</accession>